<feature type="region of interest" description="Disordered" evidence="1">
    <location>
        <begin position="1"/>
        <end position="47"/>
    </location>
</feature>
<proteinExistence type="predicted"/>
<keyword evidence="3" id="KW-1185">Reference proteome</keyword>
<dbReference type="EMBL" id="JAWXYG010000005">
    <property type="protein sequence ID" value="KAK4271466.1"/>
    <property type="molecule type" value="Genomic_DNA"/>
</dbReference>
<evidence type="ECO:0000256" key="1">
    <source>
        <dbReference type="SAM" id="MobiDB-lite"/>
    </source>
</evidence>
<reference evidence="2" key="1">
    <citation type="submission" date="2023-10" db="EMBL/GenBank/DDBJ databases">
        <title>Chromosome-level genome of the transformable northern wattle, Acacia crassicarpa.</title>
        <authorList>
            <person name="Massaro I."/>
            <person name="Sinha N.R."/>
            <person name="Poethig S."/>
            <person name="Leichty A.R."/>
        </authorList>
    </citation>
    <scope>NUCLEOTIDE SEQUENCE</scope>
    <source>
        <strain evidence="2">Acra3RX</strain>
        <tissue evidence="2">Leaf</tissue>
    </source>
</reference>
<dbReference type="PANTHER" id="PTHR33871:SF1">
    <property type="entry name" value="OS05G0503100 PROTEIN"/>
    <property type="match status" value="1"/>
</dbReference>
<feature type="compositionally biased region" description="Basic and acidic residues" evidence="1">
    <location>
        <begin position="200"/>
        <end position="214"/>
    </location>
</feature>
<feature type="compositionally biased region" description="Polar residues" evidence="1">
    <location>
        <begin position="12"/>
        <end position="33"/>
    </location>
</feature>
<feature type="compositionally biased region" description="Basic and acidic residues" evidence="1">
    <location>
        <begin position="257"/>
        <end position="266"/>
    </location>
</feature>
<dbReference type="AlphaFoldDB" id="A0AAE1MSE9"/>
<gene>
    <name evidence="2" type="ORF">QN277_020160</name>
</gene>
<feature type="region of interest" description="Disordered" evidence="1">
    <location>
        <begin position="125"/>
        <end position="276"/>
    </location>
</feature>
<accession>A0AAE1MSE9</accession>
<dbReference type="PANTHER" id="PTHR33871">
    <property type="entry name" value="OS05G0503100 PROTEIN-RELATED"/>
    <property type="match status" value="1"/>
</dbReference>
<protein>
    <submittedName>
        <fullName evidence="2">Uncharacterized protein</fullName>
    </submittedName>
</protein>
<name>A0AAE1MSE9_9FABA</name>
<comment type="caution">
    <text evidence="2">The sequence shown here is derived from an EMBL/GenBank/DDBJ whole genome shotgun (WGS) entry which is preliminary data.</text>
</comment>
<dbReference type="Proteomes" id="UP001293593">
    <property type="component" value="Unassembled WGS sequence"/>
</dbReference>
<evidence type="ECO:0000313" key="2">
    <source>
        <dbReference type="EMBL" id="KAK4271466.1"/>
    </source>
</evidence>
<organism evidence="2 3">
    <name type="scientific">Acacia crassicarpa</name>
    <name type="common">northern wattle</name>
    <dbReference type="NCBI Taxonomy" id="499986"/>
    <lineage>
        <taxon>Eukaryota</taxon>
        <taxon>Viridiplantae</taxon>
        <taxon>Streptophyta</taxon>
        <taxon>Embryophyta</taxon>
        <taxon>Tracheophyta</taxon>
        <taxon>Spermatophyta</taxon>
        <taxon>Magnoliopsida</taxon>
        <taxon>eudicotyledons</taxon>
        <taxon>Gunneridae</taxon>
        <taxon>Pentapetalae</taxon>
        <taxon>rosids</taxon>
        <taxon>fabids</taxon>
        <taxon>Fabales</taxon>
        <taxon>Fabaceae</taxon>
        <taxon>Caesalpinioideae</taxon>
        <taxon>mimosoid clade</taxon>
        <taxon>Acacieae</taxon>
        <taxon>Acacia</taxon>
    </lineage>
</organism>
<sequence length="292" mass="32613">MGCCVGTHRDLSSPSSPQKLQNSLVRKNQATMRSNSSSSVKVSEIRVPPETEEAVKEVLPETHKWKPRIVDLDPQKTPRKPEFHKFLPEVSSKINKVPVKKEEEISEASEVCSLSDSLMSTLTIAHRKDEDDEIRQKVSSSPEKMRKNRSFSGDRRDRMVGKSPTRKPEQSPGRRNIGSGRLTPSRDQPVRSQTMGSRGMRNETRGRDAGENSSRRSRSPAMRTDNGATRSVLGRSPSKRRPNKSPARAIAATPEYGGRRKEHPGTDGKWQSSAANESLENPLVSLECFIFL</sequence>
<evidence type="ECO:0000313" key="3">
    <source>
        <dbReference type="Proteomes" id="UP001293593"/>
    </source>
</evidence>